<protein>
    <submittedName>
        <fullName evidence="1">Uncharacterized protein</fullName>
    </submittedName>
</protein>
<dbReference type="AlphaFoldDB" id="A0A1G2D6H6"/>
<reference evidence="1 2" key="1">
    <citation type="journal article" date="2016" name="Nat. Commun.">
        <title>Thousands of microbial genomes shed light on interconnected biogeochemical processes in an aquifer system.</title>
        <authorList>
            <person name="Anantharaman K."/>
            <person name="Brown C.T."/>
            <person name="Hug L.A."/>
            <person name="Sharon I."/>
            <person name="Castelle C.J."/>
            <person name="Probst A.J."/>
            <person name="Thomas B.C."/>
            <person name="Singh A."/>
            <person name="Wilkins M.J."/>
            <person name="Karaoz U."/>
            <person name="Brodie E.L."/>
            <person name="Williams K.H."/>
            <person name="Hubbard S.S."/>
            <person name="Banfield J.F."/>
        </authorList>
    </citation>
    <scope>NUCLEOTIDE SEQUENCE [LARGE SCALE GENOMIC DNA]</scope>
</reference>
<dbReference type="EMBL" id="MHLN01000053">
    <property type="protein sequence ID" value="OGZ09245.1"/>
    <property type="molecule type" value="Genomic_DNA"/>
</dbReference>
<accession>A0A1G2D6H6</accession>
<sequence length="106" mass="11604">MQEGFPKKDGGGEMEQEESFETLIARIREEFANALDRHADAVGGSFAESFHAFSKNVREGKPIRINGPIESDILDSILGFGGLGLKNYGPGSEKYRAIWSALEQGQ</sequence>
<organism evidence="1 2">
    <name type="scientific">Candidatus Lloydbacteria bacterium RIFCSPHIGHO2_02_FULL_51_22</name>
    <dbReference type="NCBI Taxonomy" id="1798663"/>
    <lineage>
        <taxon>Bacteria</taxon>
        <taxon>Candidatus Lloydiibacteriota</taxon>
    </lineage>
</organism>
<proteinExistence type="predicted"/>
<evidence type="ECO:0000313" key="2">
    <source>
        <dbReference type="Proteomes" id="UP000178099"/>
    </source>
</evidence>
<comment type="caution">
    <text evidence="1">The sequence shown here is derived from an EMBL/GenBank/DDBJ whole genome shotgun (WGS) entry which is preliminary data.</text>
</comment>
<gene>
    <name evidence="1" type="ORF">A3D67_01215</name>
</gene>
<dbReference type="Proteomes" id="UP000178099">
    <property type="component" value="Unassembled WGS sequence"/>
</dbReference>
<name>A0A1G2D6H6_9BACT</name>
<evidence type="ECO:0000313" key="1">
    <source>
        <dbReference type="EMBL" id="OGZ09245.1"/>
    </source>
</evidence>